<name>A0ABR0S0V6_9EURO</name>
<comment type="caution">
    <text evidence="2">The sequence shown here is derived from an EMBL/GenBank/DDBJ whole genome shotgun (WGS) entry which is preliminary data.</text>
</comment>
<organism evidence="2 3">
    <name type="scientific">Knufia obscura</name>
    <dbReference type="NCBI Taxonomy" id="1635080"/>
    <lineage>
        <taxon>Eukaryota</taxon>
        <taxon>Fungi</taxon>
        <taxon>Dikarya</taxon>
        <taxon>Ascomycota</taxon>
        <taxon>Pezizomycotina</taxon>
        <taxon>Eurotiomycetes</taxon>
        <taxon>Chaetothyriomycetidae</taxon>
        <taxon>Chaetothyriales</taxon>
        <taxon>Trichomeriaceae</taxon>
        <taxon>Knufia</taxon>
    </lineage>
</organism>
<sequence length="196" mass="22198">MYTTSDGEPEAQKQPLDAMDDVQEVTAKIPFSKKTKKLKQVARRGNIPAKPPEDWQPNGLEERIKPLLEEAAKNTHNTFNHAQKKTVVLGHPTQKVCRLTEAVDNTETIFLEAVMPPLKPGPSTNSFNLPLCAWKKHPLRFAVAQKQHDEQLRIGWTNKEPTSLSEWDESKDDMSIEACVVNYVRSNFVGSMYLET</sequence>
<evidence type="ECO:0000313" key="3">
    <source>
        <dbReference type="Proteomes" id="UP001334248"/>
    </source>
</evidence>
<keyword evidence="3" id="KW-1185">Reference proteome</keyword>
<feature type="region of interest" description="Disordered" evidence="1">
    <location>
        <begin position="34"/>
        <end position="59"/>
    </location>
</feature>
<reference evidence="2 3" key="1">
    <citation type="journal article" date="2023" name="Res Sq">
        <title>Genomic and morphological characterization of Knufia obscura isolated from the Mars 2020 spacecraft assembly facility.</title>
        <authorList>
            <person name="Chander A.M."/>
            <person name="Teixeira M.M."/>
            <person name="Singh N.K."/>
            <person name="Williams M.P."/>
            <person name="Parker C.W."/>
            <person name="Leo P."/>
            <person name="Stajich J.E."/>
            <person name="Torok T."/>
            <person name="Tighe S."/>
            <person name="Mason C.E."/>
            <person name="Venkateswaran K."/>
        </authorList>
    </citation>
    <scope>NUCLEOTIDE SEQUENCE [LARGE SCALE GENOMIC DNA]</scope>
    <source>
        <strain evidence="2 3">CCFEE 5817</strain>
    </source>
</reference>
<proteinExistence type="predicted"/>
<dbReference type="RefSeq" id="XP_064734387.1">
    <property type="nucleotide sequence ID" value="XM_064868890.1"/>
</dbReference>
<dbReference type="Proteomes" id="UP001334248">
    <property type="component" value="Unassembled WGS sequence"/>
</dbReference>
<evidence type="ECO:0000256" key="1">
    <source>
        <dbReference type="SAM" id="MobiDB-lite"/>
    </source>
</evidence>
<dbReference type="GeneID" id="89993888"/>
<evidence type="ECO:0000313" key="2">
    <source>
        <dbReference type="EMBL" id="KAK5946297.1"/>
    </source>
</evidence>
<protein>
    <submittedName>
        <fullName evidence="2">Uncharacterized protein</fullName>
    </submittedName>
</protein>
<dbReference type="EMBL" id="JAVHJV010000001">
    <property type="protein sequence ID" value="KAK5946297.1"/>
    <property type="molecule type" value="Genomic_DNA"/>
</dbReference>
<accession>A0ABR0S0V6</accession>
<gene>
    <name evidence="2" type="ORF">PMZ80_000439</name>
</gene>